<reference evidence="1 2" key="1">
    <citation type="submission" date="2018-08" db="EMBL/GenBank/DDBJ databases">
        <title>A genome reference for cultivated species of the human gut microbiota.</title>
        <authorList>
            <person name="Zou Y."/>
            <person name="Xue W."/>
            <person name="Luo G."/>
        </authorList>
    </citation>
    <scope>NUCLEOTIDE SEQUENCE [LARGE SCALE GENOMIC DNA]</scope>
    <source>
        <strain evidence="1 2">AF18-14</strain>
    </source>
</reference>
<dbReference type="EMBL" id="QRXI01000007">
    <property type="protein sequence ID" value="RGT95278.1"/>
    <property type="molecule type" value="Genomic_DNA"/>
</dbReference>
<dbReference type="NCBIfam" id="TIGR03807">
    <property type="entry name" value="RR_fam_repeat"/>
    <property type="match status" value="1"/>
</dbReference>
<dbReference type="AlphaFoldDB" id="A0A412QW53"/>
<accession>A0A412QW53</accession>
<dbReference type="InterPro" id="IPR022444">
    <property type="entry name" value="Cofactor-bd_rpt"/>
</dbReference>
<sequence>MILAWVSGNTVRNPLVEDS</sequence>
<name>A0A412QW53_PHOVU</name>
<protein>
    <submittedName>
        <fullName evidence="1">Uncharacterized protein</fullName>
    </submittedName>
</protein>
<evidence type="ECO:0000313" key="2">
    <source>
        <dbReference type="Proteomes" id="UP000283833"/>
    </source>
</evidence>
<proteinExistence type="predicted"/>
<organism evidence="1 2">
    <name type="scientific">Phocaeicola vulgatus</name>
    <name type="common">Bacteroides vulgatus</name>
    <dbReference type="NCBI Taxonomy" id="821"/>
    <lineage>
        <taxon>Bacteria</taxon>
        <taxon>Pseudomonadati</taxon>
        <taxon>Bacteroidota</taxon>
        <taxon>Bacteroidia</taxon>
        <taxon>Bacteroidales</taxon>
        <taxon>Bacteroidaceae</taxon>
        <taxon>Phocaeicola</taxon>
    </lineage>
</organism>
<comment type="caution">
    <text evidence="1">The sequence shown here is derived from an EMBL/GenBank/DDBJ whole genome shotgun (WGS) entry which is preliminary data.</text>
</comment>
<evidence type="ECO:0000313" key="1">
    <source>
        <dbReference type="EMBL" id="RGT95278.1"/>
    </source>
</evidence>
<gene>
    <name evidence="1" type="ORF">DWX04_07605</name>
</gene>
<dbReference type="Proteomes" id="UP000283833">
    <property type="component" value="Unassembled WGS sequence"/>
</dbReference>